<dbReference type="KEGG" id="vg:18503386"/>
<dbReference type="EMBL" id="KF787095">
    <property type="protein sequence ID" value="AHC93993.1"/>
    <property type="molecule type" value="Genomic_DNA"/>
</dbReference>
<accession>V9VHN0</accession>
<protein>
    <submittedName>
        <fullName evidence="1">Uncharacterized protein</fullName>
    </submittedName>
</protein>
<proteinExistence type="predicted"/>
<dbReference type="RefSeq" id="YP_009004741.1">
    <property type="nucleotide sequence ID" value="NC_023556.1"/>
</dbReference>
<name>V9VHN0_9CAUD</name>
<evidence type="ECO:0000313" key="1">
    <source>
        <dbReference type="EMBL" id="AHC93993.1"/>
    </source>
</evidence>
<evidence type="ECO:0000313" key="2">
    <source>
        <dbReference type="Proteomes" id="UP000018885"/>
    </source>
</evidence>
<dbReference type="GeneID" id="18503386"/>
<organism evidence="1 2">
    <name type="scientific">Achromobacter phage JWAlpha</name>
    <dbReference type="NCBI Taxonomy" id="1416009"/>
    <lineage>
        <taxon>Viruses</taxon>
        <taxon>Duplodnaviria</taxon>
        <taxon>Heunggongvirae</taxon>
        <taxon>Uroviricota</taxon>
        <taxon>Caudoviricetes</taxon>
        <taxon>Schitoviridae</taxon>
        <taxon>Rothmandenesvirinae</taxon>
        <taxon>Jwalphavirus</taxon>
        <taxon>Jwalphavirus jwalpha</taxon>
    </lineage>
</organism>
<keyword evidence="2" id="KW-1185">Reference proteome</keyword>
<reference evidence="1 2" key="1">
    <citation type="journal article" date="2014" name="Virol. J.">
        <title>First genome sequences of Achromobacter phages reveal new members of the N4 family.</title>
        <authorList>
            <person name="Wittmann J."/>
            <person name="Dreiseikelmann B."/>
            <person name="Rohde M."/>
            <person name="Meier-Kolthoff J.P."/>
            <person name="Bunk B."/>
            <person name="Rohde C."/>
        </authorList>
    </citation>
    <scope>NUCLEOTIDE SEQUENCE [LARGE SCALE GENOMIC DNA]</scope>
    <source>
        <strain evidence="1">JWAlpha</strain>
    </source>
</reference>
<dbReference type="Proteomes" id="UP000018885">
    <property type="component" value="Segment"/>
</dbReference>
<gene>
    <name evidence="1" type="ORF">JJJB_0040</name>
</gene>
<sequence length="52" mass="6052">MFFGLFKLFRAYVFDLVPISSYYIPTESQCVEHAASLKSSNKVRRPEQDDYG</sequence>